<protein>
    <submittedName>
        <fullName evidence="2">PepSY domain-containing protein</fullName>
    </submittedName>
</protein>
<accession>A0A8J7Q4S7</accession>
<dbReference type="EMBL" id="JAFREP010000004">
    <property type="protein sequence ID" value="MBO1318084.1"/>
    <property type="molecule type" value="Genomic_DNA"/>
</dbReference>
<organism evidence="2 3">
    <name type="scientific">Acanthopleuribacter pedis</name>
    <dbReference type="NCBI Taxonomy" id="442870"/>
    <lineage>
        <taxon>Bacteria</taxon>
        <taxon>Pseudomonadati</taxon>
        <taxon>Acidobacteriota</taxon>
        <taxon>Holophagae</taxon>
        <taxon>Acanthopleuribacterales</taxon>
        <taxon>Acanthopleuribacteraceae</taxon>
        <taxon>Acanthopleuribacter</taxon>
    </lineage>
</organism>
<dbReference type="SUPFAM" id="SSF55486">
    <property type="entry name" value="Metalloproteases ('zincins'), catalytic domain"/>
    <property type="match status" value="1"/>
</dbReference>
<dbReference type="PANTHER" id="PTHR33794">
    <property type="entry name" value="BACILLOLYSIN"/>
    <property type="match status" value="1"/>
</dbReference>
<evidence type="ECO:0000256" key="1">
    <source>
        <dbReference type="SAM" id="SignalP"/>
    </source>
</evidence>
<dbReference type="Proteomes" id="UP000664417">
    <property type="component" value="Unassembled WGS sequence"/>
</dbReference>
<keyword evidence="1" id="KW-0732">Signal</keyword>
<sequence length="1001" mass="109619">MNYRLMTLFLCVAWLSAASPALEPPAATERDAAASVVLQNATDQAWAWLRRNRPADPEGRRIWRLTRHKESLLGHHFTFTRVLDGIPVHGEEATVSLNKRDGLQYQGFLPEQSRLPPRRAAKNLLNADDALEIAWQDLDVRGDLGAEPRAARRYLYVDGRPRLVWLVEILTSEPQGDWAVFVDAVDGAVLNTHNRQRYHGRGEPRQAAELPPRNRAEAVAWFRTQRALRTAPARPAKRADGSATLFDPDPITTLGDFDLTDASPPEAFADAYFLRTLRDISTAEGRFHLSGPWVQIVDFEAPNTAPTTTADGFWQFARGQQGFNDAMSYYHIDENQRYLQKLGFVGATGIQDGPISVDADGRFGNDDSVYTSTQNTIAFGHGCVDDNEDADVIIHEYGHAIQFDVAPGFFSGGGDTFMLGEGFGDYWAGSWSLRSLQGLQVRPEWVFAWDAFGGCWAGRLLNDFEQKYDPEMTYFRHEHGQIWSTGAFQALLELMRRGIPREQVDQIVIESMFGLGRGVTAPQWSAAIVATAARLYPEGPHARVFQNAFARQNLVDPVAAYTYVSAHIPPASASWQSQVAVANPNREAATIIVTTYSDADGAFAEQARETHILAAGASLTLVPAGDGQRWLRLESSLPLAGHSLLSRHIDDTTGRESAALPLAALGASGQTFVLPHVPADRARFWSGWVLVNPVNREINLEIELIGERGGDLSRLLRDDAPFGLAPFQKWVGFLAEGPAGEPGLFDDTDSEERVAWVRIRSDQAVNSFQLYGYRADRGEAAVAAVAALPDQVRALQPINLATGELDWNGFAVVNPNDADADVNLVVYGAEGRIFAEETVRIPPRGKSLGLNIKGGVFAFPTDAPRIQVEGDAVHTLVARSDKPLRFFGLSGDHGNSTLDGAAAEGLVTHALFVQPAGSLSLFKAKIPGSVVLTHVYEDGETRVETLEMAVGEQRVISLESGLRSLELRGDFVVGSLQTNDPSRALTILPGQQIEIHHPQAP</sequence>
<comment type="caution">
    <text evidence="2">The sequence shown here is derived from an EMBL/GenBank/DDBJ whole genome shotgun (WGS) entry which is preliminary data.</text>
</comment>
<name>A0A8J7Q4S7_9BACT</name>
<dbReference type="AlphaFoldDB" id="A0A8J7Q4S7"/>
<feature type="signal peptide" evidence="1">
    <location>
        <begin position="1"/>
        <end position="21"/>
    </location>
</feature>
<dbReference type="PANTHER" id="PTHR33794:SF1">
    <property type="entry name" value="BACILLOLYSIN"/>
    <property type="match status" value="1"/>
</dbReference>
<feature type="chain" id="PRO_5035222283" evidence="1">
    <location>
        <begin position="22"/>
        <end position="1001"/>
    </location>
</feature>
<evidence type="ECO:0000313" key="2">
    <source>
        <dbReference type="EMBL" id="MBO1318084.1"/>
    </source>
</evidence>
<keyword evidence="3" id="KW-1185">Reference proteome</keyword>
<reference evidence="2" key="1">
    <citation type="submission" date="2021-03" db="EMBL/GenBank/DDBJ databases">
        <authorList>
            <person name="Wang G."/>
        </authorList>
    </citation>
    <scope>NUCLEOTIDE SEQUENCE</scope>
    <source>
        <strain evidence="2">KCTC 12899</strain>
    </source>
</reference>
<dbReference type="RefSeq" id="WP_207857668.1">
    <property type="nucleotide sequence ID" value="NZ_JAFREP010000004.1"/>
</dbReference>
<dbReference type="InterPro" id="IPR050728">
    <property type="entry name" value="Zinc_Metalloprotease_M4"/>
</dbReference>
<gene>
    <name evidence="2" type="ORF">J3U88_06380</name>
</gene>
<proteinExistence type="predicted"/>
<evidence type="ECO:0000313" key="3">
    <source>
        <dbReference type="Proteomes" id="UP000664417"/>
    </source>
</evidence>